<evidence type="ECO:0000313" key="8">
    <source>
        <dbReference type="EMBL" id="SHF00377.1"/>
    </source>
</evidence>
<dbReference type="EMBL" id="FQTW01000013">
    <property type="protein sequence ID" value="SHF00377.1"/>
    <property type="molecule type" value="Genomic_DNA"/>
</dbReference>
<dbReference type="GO" id="GO:0009252">
    <property type="term" value="P:peptidoglycan biosynthetic process"/>
    <property type="evidence" value="ECO:0007669"/>
    <property type="project" value="UniProtKB-UniRule"/>
</dbReference>
<dbReference type="PROSITE" id="PS00924">
    <property type="entry name" value="ASP_GLU_RACEMASE_2"/>
    <property type="match status" value="1"/>
</dbReference>
<sequence length="267" mass="29866">MNKFSKQPIGIFDSGVGGTSILKELIKMLPQENFIYLSDSVNAPYGEKSKAEIIKLSHKNTRLLIDKFNAKLIVVACNTATTNAIAELRKSYTVPFIGIEPAIKPAALQSRTKFIGVLATKGTLSSKLFEKTSKTLKNEINLIEVEGKHIVEAVENGETSSIDFKVRLKSQVELFKNSQIDYLVLGCTHYPYIKPILENLLPEVKIIDSGFAVAKQTKKILEDLDLTDSISIKNQDIKIYTNKPNQAIINNLFKNEEVDIDIKFLDF</sequence>
<protein>
    <recommendedName>
        <fullName evidence="2 7">Glutamate racemase</fullName>
        <ecNumber evidence="2 7">5.1.1.3</ecNumber>
    </recommendedName>
</protein>
<keyword evidence="6 7" id="KW-0961">Cell wall biogenesis/degradation</keyword>
<keyword evidence="9" id="KW-1185">Reference proteome</keyword>
<feature type="binding site" evidence="7">
    <location>
        <begin position="78"/>
        <end position="79"/>
    </location>
    <ligand>
        <name>substrate</name>
    </ligand>
</feature>
<evidence type="ECO:0000313" key="9">
    <source>
        <dbReference type="Proteomes" id="UP000184462"/>
    </source>
</evidence>
<gene>
    <name evidence="7" type="primary">murI</name>
    <name evidence="8" type="ORF">SAMN05444278_1133</name>
</gene>
<proteinExistence type="inferred from homology"/>
<dbReference type="GO" id="GO:0071555">
    <property type="term" value="P:cell wall organization"/>
    <property type="evidence" value="ECO:0007669"/>
    <property type="project" value="UniProtKB-KW"/>
</dbReference>
<evidence type="ECO:0000256" key="6">
    <source>
        <dbReference type="ARBA" id="ARBA00023316"/>
    </source>
</evidence>
<dbReference type="Gene3D" id="3.40.50.1860">
    <property type="match status" value="2"/>
</dbReference>
<dbReference type="GO" id="GO:0008881">
    <property type="term" value="F:glutamate racemase activity"/>
    <property type="evidence" value="ECO:0007669"/>
    <property type="project" value="UniProtKB-UniRule"/>
</dbReference>
<keyword evidence="4 7" id="KW-0573">Peptidoglycan synthesis</keyword>
<feature type="binding site" evidence="7">
    <location>
        <begin position="45"/>
        <end position="46"/>
    </location>
    <ligand>
        <name>substrate</name>
    </ligand>
</feature>
<dbReference type="PANTHER" id="PTHR21198:SF3">
    <property type="entry name" value="GLUTAMATE RACEMASE"/>
    <property type="match status" value="1"/>
</dbReference>
<evidence type="ECO:0000256" key="3">
    <source>
        <dbReference type="ARBA" id="ARBA00022960"/>
    </source>
</evidence>
<dbReference type="PANTHER" id="PTHR21198">
    <property type="entry name" value="GLUTAMATE RACEMASE"/>
    <property type="match status" value="1"/>
</dbReference>
<dbReference type="RefSeq" id="WP_073193695.1">
    <property type="nucleotide sequence ID" value="NZ_FQTW01000013.1"/>
</dbReference>
<feature type="binding site" evidence="7">
    <location>
        <begin position="13"/>
        <end position="14"/>
    </location>
    <ligand>
        <name>substrate</name>
    </ligand>
</feature>
<dbReference type="InterPro" id="IPR018187">
    <property type="entry name" value="Asp/Glu_racemase_AS_1"/>
</dbReference>
<dbReference type="SUPFAM" id="SSF53681">
    <property type="entry name" value="Aspartate/glutamate racemase"/>
    <property type="match status" value="2"/>
</dbReference>
<dbReference type="STRING" id="1155689.SAMN05444278_1133"/>
<evidence type="ECO:0000256" key="4">
    <source>
        <dbReference type="ARBA" id="ARBA00022984"/>
    </source>
</evidence>
<dbReference type="InterPro" id="IPR015942">
    <property type="entry name" value="Asp/Glu/hydantoin_racemase"/>
</dbReference>
<dbReference type="UniPathway" id="UPA00219"/>
<organism evidence="8 9">
    <name type="scientific">Psychroflexus salarius</name>
    <dbReference type="NCBI Taxonomy" id="1155689"/>
    <lineage>
        <taxon>Bacteria</taxon>
        <taxon>Pseudomonadati</taxon>
        <taxon>Bacteroidota</taxon>
        <taxon>Flavobacteriia</taxon>
        <taxon>Flavobacteriales</taxon>
        <taxon>Flavobacteriaceae</taxon>
        <taxon>Psychroflexus</taxon>
    </lineage>
</organism>
<dbReference type="InterPro" id="IPR033134">
    <property type="entry name" value="Asp/Glu_racemase_AS_2"/>
</dbReference>
<reference evidence="8 9" key="1">
    <citation type="submission" date="2016-11" db="EMBL/GenBank/DDBJ databases">
        <authorList>
            <person name="Jaros S."/>
            <person name="Januszkiewicz K."/>
            <person name="Wedrychowicz H."/>
        </authorList>
    </citation>
    <scope>NUCLEOTIDE SEQUENCE [LARGE SCALE GENOMIC DNA]</scope>
    <source>
        <strain evidence="8 9">DSM 25661</strain>
    </source>
</reference>
<dbReference type="InterPro" id="IPR001920">
    <property type="entry name" value="Asp/Glu_race"/>
</dbReference>
<evidence type="ECO:0000256" key="7">
    <source>
        <dbReference type="HAMAP-Rule" id="MF_00258"/>
    </source>
</evidence>
<dbReference type="GO" id="GO:0008360">
    <property type="term" value="P:regulation of cell shape"/>
    <property type="evidence" value="ECO:0007669"/>
    <property type="project" value="UniProtKB-KW"/>
</dbReference>
<dbReference type="HAMAP" id="MF_00258">
    <property type="entry name" value="Glu_racemase"/>
    <property type="match status" value="1"/>
</dbReference>
<accession>A0A1M4Y3H7</accession>
<comment type="function">
    <text evidence="7">Provides the (R)-glutamate required for cell wall biosynthesis.</text>
</comment>
<comment type="similarity">
    <text evidence="7">Belongs to the aspartate/glutamate racemases family.</text>
</comment>
<dbReference type="EC" id="5.1.1.3" evidence="2 7"/>
<dbReference type="AlphaFoldDB" id="A0A1M4Y3H7"/>
<evidence type="ECO:0000256" key="5">
    <source>
        <dbReference type="ARBA" id="ARBA00023235"/>
    </source>
</evidence>
<dbReference type="Pfam" id="PF01177">
    <property type="entry name" value="Asp_Glu_race"/>
    <property type="match status" value="1"/>
</dbReference>
<feature type="active site" description="Proton donor/acceptor" evidence="7">
    <location>
        <position position="77"/>
    </location>
</feature>
<dbReference type="OrthoDB" id="9801055at2"/>
<feature type="active site" description="Proton donor/acceptor" evidence="7">
    <location>
        <position position="187"/>
    </location>
</feature>
<evidence type="ECO:0000256" key="2">
    <source>
        <dbReference type="ARBA" id="ARBA00013090"/>
    </source>
</evidence>
<keyword evidence="3 7" id="KW-0133">Cell shape</keyword>
<dbReference type="NCBIfam" id="TIGR00067">
    <property type="entry name" value="glut_race"/>
    <property type="match status" value="1"/>
</dbReference>
<keyword evidence="5 7" id="KW-0413">Isomerase</keyword>
<dbReference type="Proteomes" id="UP000184462">
    <property type="component" value="Unassembled WGS sequence"/>
</dbReference>
<evidence type="ECO:0000256" key="1">
    <source>
        <dbReference type="ARBA" id="ARBA00001602"/>
    </source>
</evidence>
<feature type="binding site" evidence="7">
    <location>
        <begin position="188"/>
        <end position="189"/>
    </location>
    <ligand>
        <name>substrate</name>
    </ligand>
</feature>
<comment type="pathway">
    <text evidence="7">Cell wall biogenesis; peptidoglycan biosynthesis.</text>
</comment>
<dbReference type="InterPro" id="IPR004391">
    <property type="entry name" value="Glu_race"/>
</dbReference>
<comment type="catalytic activity">
    <reaction evidence="1 7">
        <text>L-glutamate = D-glutamate</text>
        <dbReference type="Rhea" id="RHEA:12813"/>
        <dbReference type="ChEBI" id="CHEBI:29985"/>
        <dbReference type="ChEBI" id="CHEBI:29986"/>
        <dbReference type="EC" id="5.1.1.3"/>
    </reaction>
</comment>
<dbReference type="PROSITE" id="PS00923">
    <property type="entry name" value="ASP_GLU_RACEMASE_1"/>
    <property type="match status" value="1"/>
</dbReference>
<name>A0A1M4Y3H7_9FLAO</name>